<proteinExistence type="inferred from homology"/>
<comment type="caution">
    <text evidence="5">The sequence shown here is derived from an EMBL/GenBank/DDBJ whole genome shotgun (WGS) entry which is preliminary data.</text>
</comment>
<dbReference type="Gene3D" id="3.40.50.10790">
    <property type="entry name" value="S-adenosyl-l-methionine hydroxide adenosyltransferase, N-terminal"/>
    <property type="match status" value="1"/>
</dbReference>
<keyword evidence="6" id="KW-1185">Reference proteome</keyword>
<dbReference type="PANTHER" id="PTHR35092:SF1">
    <property type="entry name" value="CHLORINASE MJ1651"/>
    <property type="match status" value="1"/>
</dbReference>
<reference evidence="5 6" key="1">
    <citation type="submission" date="2020-08" db="EMBL/GenBank/DDBJ databases">
        <title>Genome sequencing of Purple Non-Sulfur Bacteria from various extreme environments.</title>
        <authorList>
            <person name="Mayer M."/>
        </authorList>
    </citation>
    <scope>NUCLEOTIDE SEQUENCE [LARGE SCALE GENOMIC DNA]</scope>
    <source>
        <strain evidence="5 6">JA135</strain>
    </source>
</reference>
<evidence type="ECO:0000259" key="3">
    <source>
        <dbReference type="Pfam" id="PF01887"/>
    </source>
</evidence>
<evidence type="ECO:0000313" key="5">
    <source>
        <dbReference type="EMBL" id="MBB4286711.1"/>
    </source>
</evidence>
<dbReference type="InterPro" id="IPR002747">
    <property type="entry name" value="SAM_OH_AdoTrfase"/>
</dbReference>
<dbReference type="Gene3D" id="2.40.30.90">
    <property type="entry name" value="Bacterial fluorinating enzyme like"/>
    <property type="match status" value="1"/>
</dbReference>
<accession>A0A7W6WKU3</accession>
<protein>
    <recommendedName>
        <fullName evidence="7">SAM-dependent chlorinase/fluorinase</fullName>
    </recommendedName>
</protein>
<evidence type="ECO:0000313" key="6">
    <source>
        <dbReference type="Proteomes" id="UP000555728"/>
    </source>
</evidence>
<dbReference type="InterPro" id="IPR046470">
    <property type="entry name" value="SAM_HAT_C"/>
</dbReference>
<dbReference type="Pfam" id="PF20257">
    <property type="entry name" value="SAM_HAT_C"/>
    <property type="match status" value="1"/>
</dbReference>
<dbReference type="InterPro" id="IPR046469">
    <property type="entry name" value="SAM_HAT_N"/>
</dbReference>
<sequence length="246" mass="25950">MLVAVFTDFGLEGPYTGQMKAVLHRDAPGVPVVDLLADAPVFDPRASAYLLAALVPALPAGSVVLGVVDPGVGSDRGAVMVEADDCWYVGPDNGLFALVVRRARTARAFPVFEAPGAVSASFHGRDVFAPAAARLACGERPERGAARAPATVDRPDWPDDLDRIVYIDRYGNAMTGLRAGRLDPGAELVAHGRPARRARTFSDVPVGQAFWYENANGLAELAVNQGRAADALALRPGDAIGIRDPR</sequence>
<dbReference type="EMBL" id="JACIGI010000020">
    <property type="protein sequence ID" value="MBB4286711.1"/>
    <property type="molecule type" value="Genomic_DNA"/>
</dbReference>
<dbReference type="InterPro" id="IPR023227">
    <property type="entry name" value="SAM_OH_AdoTrfase_C_sf"/>
</dbReference>
<gene>
    <name evidence="5" type="ORF">GGD88_002448</name>
</gene>
<dbReference type="RefSeq" id="WP_343056352.1">
    <property type="nucleotide sequence ID" value="NZ_JACIGI010000020.1"/>
</dbReference>
<evidence type="ECO:0008006" key="7">
    <source>
        <dbReference type="Google" id="ProtNLM"/>
    </source>
</evidence>
<evidence type="ECO:0000256" key="1">
    <source>
        <dbReference type="ARBA" id="ARBA00022691"/>
    </source>
</evidence>
<dbReference type="InterPro" id="IPR023228">
    <property type="entry name" value="SAM_OH_AdoTrfase_N_sf"/>
</dbReference>
<name>A0A7W6WKU3_9PROT</name>
<dbReference type="SUPFAM" id="SSF101852">
    <property type="entry name" value="Bacterial fluorinating enzyme, C-terminal domain"/>
    <property type="match status" value="1"/>
</dbReference>
<feature type="domain" description="S-adenosyl-l-methionine hydroxide adenosyltransferase N-terminal" evidence="3">
    <location>
        <begin position="3"/>
        <end position="142"/>
    </location>
</feature>
<organism evidence="5 6">
    <name type="scientific">Roseospira goensis</name>
    <dbReference type="NCBI Taxonomy" id="391922"/>
    <lineage>
        <taxon>Bacteria</taxon>
        <taxon>Pseudomonadati</taxon>
        <taxon>Pseudomonadota</taxon>
        <taxon>Alphaproteobacteria</taxon>
        <taxon>Rhodospirillales</taxon>
        <taxon>Rhodospirillaceae</taxon>
        <taxon>Roseospira</taxon>
    </lineage>
</organism>
<keyword evidence="1" id="KW-0949">S-adenosyl-L-methionine</keyword>
<evidence type="ECO:0000259" key="4">
    <source>
        <dbReference type="Pfam" id="PF20257"/>
    </source>
</evidence>
<dbReference type="PANTHER" id="PTHR35092">
    <property type="entry name" value="CHLORINASE MJ1651"/>
    <property type="match status" value="1"/>
</dbReference>
<dbReference type="Proteomes" id="UP000555728">
    <property type="component" value="Unassembled WGS sequence"/>
</dbReference>
<evidence type="ECO:0000256" key="2">
    <source>
        <dbReference type="ARBA" id="ARBA00024035"/>
    </source>
</evidence>
<dbReference type="PIRSF" id="PIRSF006779">
    <property type="entry name" value="UCP006779"/>
    <property type="match status" value="1"/>
</dbReference>
<comment type="similarity">
    <text evidence="2">Belongs to the SAM hydrolase / SAM-dependent halogenase family.</text>
</comment>
<dbReference type="SUPFAM" id="SSF102522">
    <property type="entry name" value="Bacterial fluorinating enzyme, N-terminal domain"/>
    <property type="match status" value="1"/>
</dbReference>
<feature type="domain" description="S-adenosyl-l-methionine hydroxide adenosyltransferase C-terminal" evidence="4">
    <location>
        <begin position="163"/>
        <end position="240"/>
    </location>
</feature>
<dbReference type="AlphaFoldDB" id="A0A7W6WKU3"/>
<dbReference type="Pfam" id="PF01887">
    <property type="entry name" value="SAM_HAT_N"/>
    <property type="match status" value="1"/>
</dbReference>